<accession>A0A1Y2IU07</accession>
<organism evidence="3 4">
    <name type="scientific">Trametes coccinea (strain BRFM310)</name>
    <name type="common">Pycnoporus coccineus</name>
    <dbReference type="NCBI Taxonomy" id="1353009"/>
    <lineage>
        <taxon>Eukaryota</taxon>
        <taxon>Fungi</taxon>
        <taxon>Dikarya</taxon>
        <taxon>Basidiomycota</taxon>
        <taxon>Agaricomycotina</taxon>
        <taxon>Agaricomycetes</taxon>
        <taxon>Polyporales</taxon>
        <taxon>Polyporaceae</taxon>
        <taxon>Trametes</taxon>
    </lineage>
</organism>
<dbReference type="SUPFAM" id="SSF81383">
    <property type="entry name" value="F-box domain"/>
    <property type="match status" value="1"/>
</dbReference>
<dbReference type="AlphaFoldDB" id="A0A1Y2IU07"/>
<evidence type="ECO:0000313" key="3">
    <source>
        <dbReference type="EMBL" id="OSD04629.1"/>
    </source>
</evidence>
<dbReference type="STRING" id="1353009.A0A1Y2IU07"/>
<feature type="region of interest" description="Disordered" evidence="1">
    <location>
        <begin position="247"/>
        <end position="274"/>
    </location>
</feature>
<reference evidence="3 4" key="1">
    <citation type="journal article" date="2015" name="Biotechnol. Biofuels">
        <title>Enhanced degradation of softwood versus hardwood by the white-rot fungus Pycnoporus coccineus.</title>
        <authorList>
            <person name="Couturier M."/>
            <person name="Navarro D."/>
            <person name="Chevret D."/>
            <person name="Henrissat B."/>
            <person name="Piumi F."/>
            <person name="Ruiz-Duenas F.J."/>
            <person name="Martinez A.T."/>
            <person name="Grigoriev I.V."/>
            <person name="Riley R."/>
            <person name="Lipzen A."/>
            <person name="Berrin J.G."/>
            <person name="Master E.R."/>
            <person name="Rosso M.N."/>
        </authorList>
    </citation>
    <scope>NUCLEOTIDE SEQUENCE [LARGE SCALE GENOMIC DNA]</scope>
    <source>
        <strain evidence="3 4">BRFM310</strain>
    </source>
</reference>
<feature type="domain" description="F-box" evidence="2">
    <location>
        <begin position="2"/>
        <end position="50"/>
    </location>
</feature>
<name>A0A1Y2IU07_TRAC3</name>
<evidence type="ECO:0000259" key="2">
    <source>
        <dbReference type="PROSITE" id="PS50181"/>
    </source>
</evidence>
<dbReference type="Proteomes" id="UP000193067">
    <property type="component" value="Unassembled WGS sequence"/>
</dbReference>
<dbReference type="Gene3D" id="1.20.1280.50">
    <property type="match status" value="1"/>
</dbReference>
<dbReference type="Pfam" id="PF12937">
    <property type="entry name" value="F-box-like"/>
    <property type="match status" value="1"/>
</dbReference>
<dbReference type="InterPro" id="IPR036047">
    <property type="entry name" value="F-box-like_dom_sf"/>
</dbReference>
<dbReference type="OrthoDB" id="2532648at2759"/>
<gene>
    <name evidence="3" type="ORF">PYCCODRAFT_1363619</name>
</gene>
<protein>
    <recommendedName>
        <fullName evidence="2">F-box domain-containing protein</fullName>
    </recommendedName>
</protein>
<dbReference type="InterPro" id="IPR001810">
    <property type="entry name" value="F-box_dom"/>
</dbReference>
<dbReference type="PROSITE" id="PS50181">
    <property type="entry name" value="FBOX"/>
    <property type="match status" value="1"/>
</dbReference>
<sequence>MHNSLEALPVELVADILGELDIASLVIVSNLSRRLRAVASEPSLNPWRRPILQNLVDLDSEYEPALKHLSVRQTVPRQNWVEILTLGKAEYLLFEMTLPNLKEAEWEECFRRRFLPGWVNWKSDAGSWKAAFLKYVLCVQACRIRADEAVLHRMWHRSHSSCTAEEAWTRYIVLNRNGSANLHDASSRNYNPMTVFHEIKLQNNLAHLMTHARLVVEFRDVRIIVLGVLSKPRSAFSVNQNARLLLHPPGITKGEDEEPLPSEETASTEGSEESFWSTLDAITPVRNTVVRNPKDIYRELTHPLPSRSHARYPFYTPGGEDKRWIGSEELEEGGRQWVGPMLVTAQLIGPHTKEPVGDGPPLQDLDLLVGTGRNQYASLTWTDLAAIAPWLELTQKINGPGLGH</sequence>
<proteinExistence type="predicted"/>
<evidence type="ECO:0000256" key="1">
    <source>
        <dbReference type="SAM" id="MobiDB-lite"/>
    </source>
</evidence>
<dbReference type="EMBL" id="KZ084096">
    <property type="protein sequence ID" value="OSD04629.1"/>
    <property type="molecule type" value="Genomic_DNA"/>
</dbReference>
<evidence type="ECO:0000313" key="4">
    <source>
        <dbReference type="Proteomes" id="UP000193067"/>
    </source>
</evidence>
<keyword evidence="4" id="KW-1185">Reference proteome</keyword>